<dbReference type="InterPro" id="IPR012902">
    <property type="entry name" value="N_methyl_site"/>
</dbReference>
<protein>
    <submittedName>
        <fullName evidence="2">Type IV fimbrial biogenesis protein PilW</fullName>
    </submittedName>
</protein>
<dbReference type="GO" id="GO:0043683">
    <property type="term" value="P:type IV pilus assembly"/>
    <property type="evidence" value="ECO:0007669"/>
    <property type="project" value="InterPro"/>
</dbReference>
<dbReference type="AlphaFoldDB" id="A0A0A1FEV8"/>
<keyword evidence="3" id="KW-1185">Reference proteome</keyword>
<dbReference type="KEGG" id="care:LT85_4110"/>
<evidence type="ECO:0000313" key="3">
    <source>
        <dbReference type="Proteomes" id="UP000030302"/>
    </source>
</evidence>
<proteinExistence type="predicted"/>
<dbReference type="InterPro" id="IPR032092">
    <property type="entry name" value="PilW"/>
</dbReference>
<evidence type="ECO:0000313" key="2">
    <source>
        <dbReference type="EMBL" id="AIY43268.1"/>
    </source>
</evidence>
<dbReference type="HOGENOM" id="CLU_059334_0_0_4"/>
<evidence type="ECO:0000256" key="1">
    <source>
        <dbReference type="SAM" id="Phobius"/>
    </source>
</evidence>
<accession>A0A0A1FEV8</accession>
<dbReference type="Pfam" id="PF07963">
    <property type="entry name" value="N_methyl"/>
    <property type="match status" value="1"/>
</dbReference>
<feature type="transmembrane region" description="Helical" evidence="1">
    <location>
        <begin position="20"/>
        <end position="40"/>
    </location>
</feature>
<dbReference type="Proteomes" id="UP000030302">
    <property type="component" value="Chromosome"/>
</dbReference>
<dbReference type="EMBL" id="CP009962">
    <property type="protein sequence ID" value="AIY43268.1"/>
    <property type="molecule type" value="Genomic_DNA"/>
</dbReference>
<keyword evidence="1" id="KW-0812">Transmembrane</keyword>
<name>A0A0A1FEV8_9BURK</name>
<keyword evidence="1" id="KW-1133">Transmembrane helix</keyword>
<gene>
    <name evidence="2" type="primary">pilW</name>
    <name evidence="2" type="ORF">LT85_4110</name>
</gene>
<sequence length="369" mass="38080">MLPMPKLFNRPTAGFGLVEVMVSLAIGMIAVIIMLQVFALSEQRKRTTTGGGDAQSTAAIALNQLQSDVGQAGYGISAVGLFNCNLTWKLPSGTSIATAIPLAPVTVNPATSIIPAGDANTDTLLVVYGNTNGQPQGNPINAQASTVDTVQMPSAFAVGDRVIAAPAVCSANLVLDRITATAATTVTVGTGAAGSTLYNLGPTPSMLAYAIRGGNLTVCDYQANDCGLSANTSDPSIWAPIANNVVSMRAVYWRDTSAPMDGIPDANGHDQSTPTTACGWARLSAVGLVLVARSAQFEKGIVTATALNSPIPVNAPTWSENATASIIAATGTLGPNTAADEPWKHYRYKVFETVIPIRNVGWMGVTQGC</sequence>
<keyword evidence="1" id="KW-0472">Membrane</keyword>
<dbReference type="STRING" id="279058.LT85_4110"/>
<dbReference type="OrthoDB" id="8780389at2"/>
<dbReference type="Pfam" id="PF16074">
    <property type="entry name" value="PilW"/>
    <property type="match status" value="1"/>
</dbReference>
<reference evidence="3" key="1">
    <citation type="journal article" date="2014" name="Soil Biol. Biochem.">
        <title>Structure and function of bacterial communities in ageing soils: Insights from the Mendocino ecological staircase.</title>
        <authorList>
            <person name="Uroz S."/>
            <person name="Tech J.J."/>
            <person name="Sawaya N.A."/>
            <person name="Frey-Klett P."/>
            <person name="Leveau J.H.J."/>
        </authorList>
    </citation>
    <scope>NUCLEOTIDE SEQUENCE [LARGE SCALE GENOMIC DNA]</scope>
    <source>
        <strain evidence="3">Cal35</strain>
    </source>
</reference>
<organism evidence="2 3">
    <name type="scientific">Collimonas arenae</name>
    <dbReference type="NCBI Taxonomy" id="279058"/>
    <lineage>
        <taxon>Bacteria</taxon>
        <taxon>Pseudomonadati</taxon>
        <taxon>Pseudomonadota</taxon>
        <taxon>Betaproteobacteria</taxon>
        <taxon>Burkholderiales</taxon>
        <taxon>Oxalobacteraceae</taxon>
        <taxon>Collimonas</taxon>
    </lineage>
</organism>